<dbReference type="AlphaFoldDB" id="A0A8S0TXK9"/>
<comment type="caution">
    <text evidence="2">The sequence shown here is derived from an EMBL/GenBank/DDBJ whole genome shotgun (WGS) entry which is preliminary data.</text>
</comment>
<dbReference type="EMBL" id="CACTIH010007355">
    <property type="protein sequence ID" value="CAA3010976.1"/>
    <property type="molecule type" value="Genomic_DNA"/>
</dbReference>
<evidence type="ECO:0000313" key="3">
    <source>
        <dbReference type="Proteomes" id="UP000594638"/>
    </source>
</evidence>
<keyword evidence="3" id="KW-1185">Reference proteome</keyword>
<dbReference type="PANTHER" id="PTHR22835:SF517">
    <property type="entry name" value="GDSL-LIKE LIPASE_ACYLHYDROLASE FAMILY PROTEIN, EXPRESSED"/>
    <property type="match status" value="1"/>
</dbReference>
<dbReference type="PANTHER" id="PTHR22835">
    <property type="entry name" value="ZINC FINGER FYVE DOMAIN CONTAINING PROTEIN"/>
    <property type="match status" value="1"/>
</dbReference>
<gene>
    <name evidence="2" type="ORF">OLEA9_A112912</name>
</gene>
<sequence>MVPQIVGTIANAVRRVIRNFGDIRVVVPGNFPIGCLPIYLTGLNNFSKYHNEHLIQAIEELKIEHPNTTIIYGVGSIPSTIFWI</sequence>
<name>A0A8S0TXK9_OLEEU</name>
<evidence type="ECO:0008006" key="4">
    <source>
        <dbReference type="Google" id="ProtNLM"/>
    </source>
</evidence>
<dbReference type="Proteomes" id="UP000594638">
    <property type="component" value="Unassembled WGS sequence"/>
</dbReference>
<accession>A0A8S0TXK9</accession>
<dbReference type="OrthoDB" id="864303at2759"/>
<dbReference type="Gramene" id="OE9A112912T1">
    <property type="protein sequence ID" value="OE9A112912C1"/>
    <property type="gene ID" value="OE9A112912"/>
</dbReference>
<organism evidence="2 3">
    <name type="scientific">Olea europaea subsp. europaea</name>
    <dbReference type="NCBI Taxonomy" id="158383"/>
    <lineage>
        <taxon>Eukaryota</taxon>
        <taxon>Viridiplantae</taxon>
        <taxon>Streptophyta</taxon>
        <taxon>Embryophyta</taxon>
        <taxon>Tracheophyta</taxon>
        <taxon>Spermatophyta</taxon>
        <taxon>Magnoliopsida</taxon>
        <taxon>eudicotyledons</taxon>
        <taxon>Gunneridae</taxon>
        <taxon>Pentapetalae</taxon>
        <taxon>asterids</taxon>
        <taxon>lamiids</taxon>
        <taxon>Lamiales</taxon>
        <taxon>Oleaceae</taxon>
        <taxon>Oleeae</taxon>
        <taxon>Olea</taxon>
    </lineage>
</organism>
<dbReference type="Gene3D" id="3.40.50.1110">
    <property type="entry name" value="SGNH hydrolase"/>
    <property type="match status" value="1"/>
</dbReference>
<protein>
    <recommendedName>
        <fullName evidence="4">GDSL esterase/lipase</fullName>
    </recommendedName>
</protein>
<reference evidence="2 3" key="1">
    <citation type="submission" date="2019-12" db="EMBL/GenBank/DDBJ databases">
        <authorList>
            <person name="Alioto T."/>
            <person name="Alioto T."/>
            <person name="Gomez Garrido J."/>
        </authorList>
    </citation>
    <scope>NUCLEOTIDE SEQUENCE [LARGE SCALE GENOMIC DNA]</scope>
</reference>
<evidence type="ECO:0000256" key="1">
    <source>
        <dbReference type="ARBA" id="ARBA00008668"/>
    </source>
</evidence>
<dbReference type="InterPro" id="IPR036514">
    <property type="entry name" value="SGNH_hydro_sf"/>
</dbReference>
<evidence type="ECO:0000313" key="2">
    <source>
        <dbReference type="EMBL" id="CAA3010976.1"/>
    </source>
</evidence>
<comment type="similarity">
    <text evidence="1">Belongs to the 'GDSL' lipolytic enzyme family.</text>
</comment>
<proteinExistence type="inferred from homology"/>